<reference evidence="3" key="2">
    <citation type="submission" date="2002-06" db="EMBL/GenBank/DDBJ databases">
        <title>Oryza sativa nipponbare(GA3) genomic DNA, chromosome 8, BAC clone:OJ1034_C08.</title>
        <authorList>
            <person name="Sasaki T."/>
            <person name="Matsumoto T."/>
            <person name="Katayose Y."/>
        </authorList>
    </citation>
    <scope>NUCLEOTIDE SEQUENCE</scope>
</reference>
<accession>Q6Z2C0</accession>
<evidence type="ECO:0000313" key="2">
    <source>
        <dbReference type="EMBL" id="BAD01355.1"/>
    </source>
</evidence>
<feature type="region of interest" description="Disordered" evidence="1">
    <location>
        <begin position="233"/>
        <end position="254"/>
    </location>
</feature>
<feature type="region of interest" description="Disordered" evidence="1">
    <location>
        <begin position="279"/>
        <end position="311"/>
    </location>
</feature>
<dbReference type="SUPFAM" id="SSF47113">
    <property type="entry name" value="Histone-fold"/>
    <property type="match status" value="1"/>
</dbReference>
<dbReference type="SMART" id="SM00414">
    <property type="entry name" value="H2A"/>
    <property type="match status" value="1"/>
</dbReference>
<evidence type="ECO:0000256" key="1">
    <source>
        <dbReference type="SAM" id="MobiDB-lite"/>
    </source>
</evidence>
<dbReference type="Gene3D" id="1.10.20.10">
    <property type="entry name" value="Histone, subunit A"/>
    <property type="match status" value="1"/>
</dbReference>
<proteinExistence type="predicted"/>
<name>Q6Z2C0_ORYSJ</name>
<dbReference type="AlphaFoldDB" id="Q6Z2C0"/>
<dbReference type="InterPro" id="IPR002119">
    <property type="entry name" value="Histone_H2A"/>
</dbReference>
<dbReference type="InterPro" id="IPR009072">
    <property type="entry name" value="Histone-fold"/>
</dbReference>
<dbReference type="GO" id="GO:0003677">
    <property type="term" value="F:DNA binding"/>
    <property type="evidence" value="ECO:0007669"/>
    <property type="project" value="InterPro"/>
</dbReference>
<dbReference type="GO" id="GO:0030527">
    <property type="term" value="F:structural constituent of chromatin"/>
    <property type="evidence" value="ECO:0007669"/>
    <property type="project" value="InterPro"/>
</dbReference>
<sequence>MCGGEKRGNTHARLPGLAGQGRRRACTTVCLLLCVASSLVDYSIPLASVHRRSGEQVSGISAFDVLHWEKAAIRNRAGAGDDRVGKGLSAAAAASKRRWTLALAAKKVVGRKLGGPKKPVPRSVKAGLQFLVSRYLENGRHAQRVGTGTPVYLAAVLGYLAAEAGAWFNRDGMADGWRGEGVGRRGEGTARGGRRERSNAGWSCSVAVAAAARRREGSSSSAGTPMAVAATAARCDGGHHHRSPRQVAPVPSRLHSAMATGAATTTAQLTTLPPSSLLVAISPPLSPARRRPLSPLPPARSTVSSLSRRHG</sequence>
<dbReference type="GO" id="GO:0046982">
    <property type="term" value="F:protein heterodimerization activity"/>
    <property type="evidence" value="ECO:0007669"/>
    <property type="project" value="InterPro"/>
</dbReference>
<reference evidence="4" key="4">
    <citation type="journal article" date="2008" name="Nucleic Acids Res.">
        <title>The rice annotation project database (RAP-DB): 2008 update.</title>
        <authorList>
            <consortium name="The rice annotation project (RAP)"/>
        </authorList>
    </citation>
    <scope>GENOME REANNOTATION</scope>
    <source>
        <strain evidence="4">cv. Nipponbare</strain>
    </source>
</reference>
<dbReference type="GO" id="GO:0000786">
    <property type="term" value="C:nucleosome"/>
    <property type="evidence" value="ECO:0007669"/>
    <property type="project" value="InterPro"/>
</dbReference>
<evidence type="ECO:0000313" key="3">
    <source>
        <dbReference type="EMBL" id="BAD01369.1"/>
    </source>
</evidence>
<evidence type="ECO:0000313" key="4">
    <source>
        <dbReference type="Proteomes" id="UP000000763"/>
    </source>
</evidence>
<feature type="compositionally biased region" description="Polar residues" evidence="1">
    <location>
        <begin position="302"/>
        <end position="311"/>
    </location>
</feature>
<organism evidence="3 4">
    <name type="scientific">Oryza sativa subsp. japonica</name>
    <name type="common">Rice</name>
    <dbReference type="NCBI Taxonomy" id="39947"/>
    <lineage>
        <taxon>Eukaryota</taxon>
        <taxon>Viridiplantae</taxon>
        <taxon>Streptophyta</taxon>
        <taxon>Embryophyta</taxon>
        <taxon>Tracheophyta</taxon>
        <taxon>Spermatophyta</taxon>
        <taxon>Magnoliopsida</taxon>
        <taxon>Liliopsida</taxon>
        <taxon>Poales</taxon>
        <taxon>Poaceae</taxon>
        <taxon>BOP clade</taxon>
        <taxon>Oryzoideae</taxon>
        <taxon>Oryzeae</taxon>
        <taxon>Oryzinae</taxon>
        <taxon>Oryza</taxon>
        <taxon>Oryza sativa</taxon>
    </lineage>
</organism>
<reference evidence="4" key="3">
    <citation type="journal article" date="2005" name="Nature">
        <title>The map-based sequence of the rice genome.</title>
        <authorList>
            <consortium name="International rice genome sequencing project (IRGSP)"/>
            <person name="Matsumoto T."/>
            <person name="Wu J."/>
            <person name="Kanamori H."/>
            <person name="Katayose Y."/>
            <person name="Fujisawa M."/>
            <person name="Namiki N."/>
            <person name="Mizuno H."/>
            <person name="Yamamoto K."/>
            <person name="Antonio B.A."/>
            <person name="Baba T."/>
            <person name="Sakata K."/>
            <person name="Nagamura Y."/>
            <person name="Aoki H."/>
            <person name="Arikawa K."/>
            <person name="Arita K."/>
            <person name="Bito T."/>
            <person name="Chiden Y."/>
            <person name="Fujitsuka N."/>
            <person name="Fukunaka R."/>
            <person name="Hamada M."/>
            <person name="Harada C."/>
            <person name="Hayashi A."/>
            <person name="Hijishita S."/>
            <person name="Honda M."/>
            <person name="Hosokawa S."/>
            <person name="Ichikawa Y."/>
            <person name="Idonuma A."/>
            <person name="Iijima M."/>
            <person name="Ikeda M."/>
            <person name="Ikeno M."/>
            <person name="Ito K."/>
            <person name="Ito S."/>
            <person name="Ito T."/>
            <person name="Ito Y."/>
            <person name="Ito Y."/>
            <person name="Iwabuchi A."/>
            <person name="Kamiya K."/>
            <person name="Karasawa W."/>
            <person name="Kurita K."/>
            <person name="Katagiri S."/>
            <person name="Kikuta A."/>
            <person name="Kobayashi H."/>
            <person name="Kobayashi N."/>
            <person name="Machita K."/>
            <person name="Maehara T."/>
            <person name="Masukawa M."/>
            <person name="Mizubayashi T."/>
            <person name="Mukai Y."/>
            <person name="Nagasaki H."/>
            <person name="Nagata Y."/>
            <person name="Naito S."/>
            <person name="Nakashima M."/>
            <person name="Nakama Y."/>
            <person name="Nakamichi Y."/>
            <person name="Nakamura M."/>
            <person name="Meguro A."/>
            <person name="Negishi M."/>
            <person name="Ohta I."/>
            <person name="Ohta T."/>
            <person name="Okamoto M."/>
            <person name="Ono N."/>
            <person name="Saji S."/>
            <person name="Sakaguchi M."/>
            <person name="Sakai K."/>
            <person name="Shibata M."/>
            <person name="Shimokawa T."/>
            <person name="Song J."/>
            <person name="Takazaki Y."/>
            <person name="Terasawa K."/>
            <person name="Tsugane M."/>
            <person name="Tsuji K."/>
            <person name="Ueda S."/>
            <person name="Waki K."/>
            <person name="Yamagata H."/>
            <person name="Yamamoto M."/>
            <person name="Yamamoto S."/>
            <person name="Yamane H."/>
            <person name="Yoshiki S."/>
            <person name="Yoshihara R."/>
            <person name="Yukawa K."/>
            <person name="Zhong H."/>
            <person name="Yano M."/>
            <person name="Yuan Q."/>
            <person name="Ouyang S."/>
            <person name="Liu J."/>
            <person name="Jones K.M."/>
            <person name="Gansberger K."/>
            <person name="Moffat K."/>
            <person name="Hill J."/>
            <person name="Bera J."/>
            <person name="Fadrosh D."/>
            <person name="Jin S."/>
            <person name="Johri S."/>
            <person name="Kim M."/>
            <person name="Overton L."/>
            <person name="Reardon M."/>
            <person name="Tsitrin T."/>
            <person name="Vuong H."/>
            <person name="Weaver B."/>
            <person name="Ciecko A."/>
            <person name="Tallon L."/>
            <person name="Jackson J."/>
            <person name="Pai G."/>
            <person name="Aken S.V."/>
            <person name="Utterback T."/>
            <person name="Reidmuller S."/>
            <person name="Feldblyum T."/>
            <person name="Hsiao J."/>
            <person name="Zismann V."/>
            <person name="Iobst S."/>
            <person name="de Vazeille A.R."/>
            <person name="Buell C.R."/>
            <person name="Ying K."/>
            <person name="Li Y."/>
            <person name="Lu T."/>
            <person name="Huang Y."/>
            <person name="Zhao Q."/>
            <person name="Feng Q."/>
            <person name="Zhang L."/>
            <person name="Zhu J."/>
            <person name="Weng Q."/>
            <person name="Mu J."/>
            <person name="Lu Y."/>
            <person name="Fan D."/>
            <person name="Liu Y."/>
            <person name="Guan J."/>
            <person name="Zhang Y."/>
            <person name="Yu S."/>
            <person name="Liu X."/>
            <person name="Zhang Y."/>
            <person name="Hong G."/>
            <person name="Han B."/>
            <person name="Choisne N."/>
            <person name="Demange N."/>
            <person name="Orjeda G."/>
            <person name="Samain S."/>
            <person name="Cattolico L."/>
            <person name="Pelletier E."/>
            <person name="Couloux A."/>
            <person name="Segurens B."/>
            <person name="Wincker P."/>
            <person name="D'Hont A."/>
            <person name="Scarpelli C."/>
            <person name="Weissenbach J."/>
            <person name="Salanoubat M."/>
            <person name="Quetier F."/>
            <person name="Yu Y."/>
            <person name="Kim H.R."/>
            <person name="Rambo T."/>
            <person name="Currie J."/>
            <person name="Collura K."/>
            <person name="Luo M."/>
            <person name="Yang T."/>
            <person name="Ammiraju J.S.S."/>
            <person name="Engler F."/>
            <person name="Soderlund C."/>
            <person name="Wing R.A."/>
            <person name="Palmer L.E."/>
            <person name="de la Bastide M."/>
            <person name="Spiegel L."/>
            <person name="Nascimento L."/>
            <person name="Zutavern T."/>
            <person name="O'Shaughnessy A."/>
            <person name="Dike S."/>
            <person name="Dedhia N."/>
            <person name="Preston R."/>
            <person name="Balija V."/>
            <person name="McCombie W.R."/>
            <person name="Chow T."/>
            <person name="Chen H."/>
            <person name="Chung M."/>
            <person name="Chen C."/>
            <person name="Shaw J."/>
            <person name="Wu H."/>
            <person name="Hsiao K."/>
            <person name="Chao Y."/>
            <person name="Chu M."/>
            <person name="Cheng C."/>
            <person name="Hour A."/>
            <person name="Lee P."/>
            <person name="Lin S."/>
            <person name="Lin Y."/>
            <person name="Liou J."/>
            <person name="Liu S."/>
            <person name="Hsing Y."/>
            <person name="Raghuvanshi S."/>
            <person name="Mohanty A."/>
            <person name="Bharti A.K."/>
            <person name="Gaur A."/>
            <person name="Gupta V."/>
            <person name="Kumar D."/>
            <person name="Ravi V."/>
            <person name="Vij S."/>
            <person name="Kapur A."/>
            <person name="Khurana P."/>
            <person name="Khurana P."/>
            <person name="Khurana J.P."/>
            <person name="Tyagi A.K."/>
            <person name="Gaikwad K."/>
            <person name="Singh A."/>
            <person name="Dalal V."/>
            <person name="Srivastava S."/>
            <person name="Dixit A."/>
            <person name="Pal A.K."/>
            <person name="Ghazi I.A."/>
            <person name="Yadav M."/>
            <person name="Pandit A."/>
            <person name="Bhargava A."/>
            <person name="Sureshbabu K."/>
            <person name="Batra K."/>
            <person name="Sharma T.R."/>
            <person name="Mohapatra T."/>
            <person name="Singh N.K."/>
            <person name="Messing J."/>
            <person name="Nelson A.B."/>
            <person name="Fuks G."/>
            <person name="Kavchok S."/>
            <person name="Keizer G."/>
            <person name="Linton E."/>
            <person name="Llaca V."/>
            <person name="Song R."/>
            <person name="Tanyolac B."/>
            <person name="Young S."/>
            <person name="Ho-Il K."/>
            <person name="Hahn J.H."/>
            <person name="Sangsakoo G."/>
            <person name="Vanavichit A."/>
            <person name="de Mattos Luiz.A.T."/>
            <person name="Zimmer P.D."/>
            <person name="Malone G."/>
            <person name="Dellagostin O."/>
            <person name="de Oliveira A.C."/>
            <person name="Bevan M."/>
            <person name="Bancroft I."/>
            <person name="Minx P."/>
            <person name="Cordum H."/>
            <person name="Wilson R."/>
            <person name="Cheng Z."/>
            <person name="Jin W."/>
            <person name="Jiang J."/>
            <person name="Leong S.A."/>
            <person name="Iwama H."/>
            <person name="Gojobori T."/>
            <person name="Itoh T."/>
            <person name="Niimura Y."/>
            <person name="Fujii Y."/>
            <person name="Habara T."/>
            <person name="Sakai H."/>
            <person name="Sato Y."/>
            <person name="Wilson G."/>
            <person name="Kumar K."/>
            <person name="McCouch S."/>
            <person name="Juretic N."/>
            <person name="Hoen D."/>
            <person name="Wright S."/>
            <person name="Bruskiewich R."/>
            <person name="Bureau T."/>
            <person name="Miyao A."/>
            <person name="Hirochika H."/>
            <person name="Nishikawa T."/>
            <person name="Kadowaki K."/>
            <person name="Sugiura M."/>
            <person name="Burr B."/>
            <person name="Sasaki T."/>
        </authorList>
    </citation>
    <scope>NUCLEOTIDE SEQUENCE [LARGE SCALE GENOMIC DNA]</scope>
    <source>
        <strain evidence="4">cv. Nipponbare</strain>
    </source>
</reference>
<gene>
    <name evidence="2" type="ORF">B1114E07.30</name>
    <name evidence="3" type="ORF">OJ1034_C08.18</name>
</gene>
<reference evidence="2" key="1">
    <citation type="submission" date="2002-04" db="EMBL/GenBank/DDBJ databases">
        <title>Oryza sativa nipponbare(GA3) genomic DNA, chromosome 8, BAC clone:B1114E07.</title>
        <authorList>
            <person name="Sasaki T."/>
            <person name="Matsumoto T."/>
            <person name="Katayose Y."/>
        </authorList>
    </citation>
    <scope>NUCLEOTIDE SEQUENCE</scope>
</reference>
<dbReference type="EMBL" id="AP005097">
    <property type="protein sequence ID" value="BAD01355.1"/>
    <property type="molecule type" value="Genomic_DNA"/>
</dbReference>
<protein>
    <recommendedName>
        <fullName evidence="5">Histone H2A</fullName>
    </recommendedName>
</protein>
<dbReference type="Proteomes" id="UP000000763">
    <property type="component" value="Chromosome 8"/>
</dbReference>
<dbReference type="EMBL" id="AP005383">
    <property type="protein sequence ID" value="BAD01369.1"/>
    <property type="molecule type" value="Genomic_DNA"/>
</dbReference>
<feature type="region of interest" description="Disordered" evidence="1">
    <location>
        <begin position="178"/>
        <end position="198"/>
    </location>
</feature>
<dbReference type="PANTHER" id="PTHR23430">
    <property type="entry name" value="HISTONE H2A"/>
    <property type="match status" value="1"/>
</dbReference>
<evidence type="ECO:0008006" key="5">
    <source>
        <dbReference type="Google" id="ProtNLM"/>
    </source>
</evidence>